<sequence length="150" mass="17184">MRKIYLTMLLYLGIMKSLCLFSLIVFTVSMGVVHMKEMDITGQKAVGFGVAKRTNGLVTNTAHEKLQDPGITVVLERNCRRSEELENSLRKLGLPYRPFYVDDDLDLYNRMVTENSGEIPSMYKDGKKIENPVKFLEAYKAQHMEINDSK</sequence>
<dbReference type="EMBL" id="KC513605">
    <property type="protein sequence ID" value="AGE95163.1"/>
    <property type="molecule type" value="Genomic_DNA"/>
</dbReference>
<dbReference type="AlphaFoldDB" id="M1K2W4"/>
<organism evidence="1">
    <name type="scientific">Encephalitozoon cuniculi</name>
    <name type="common">Microsporidian parasite</name>
    <dbReference type="NCBI Taxonomy" id="6035"/>
    <lineage>
        <taxon>Eukaryota</taxon>
        <taxon>Fungi</taxon>
        <taxon>Fungi incertae sedis</taxon>
        <taxon>Microsporidia</taxon>
        <taxon>Unikaryonidae</taxon>
        <taxon>Encephalitozoon</taxon>
    </lineage>
</organism>
<reference evidence="1" key="1">
    <citation type="journal article" date="2013" name="Eukaryot. Cell">
        <title>Extremely Reduced Levels of Heterozygosity in the Vertebrate Pathogen Encephalitozoon cuniculi.</title>
        <authorList>
            <person name="Selman M."/>
            <person name="Sak B."/>
            <person name="Kvac M."/>
            <person name="Farinelli L."/>
            <person name="Weiss L.M."/>
            <person name="Corradi N."/>
        </authorList>
    </citation>
    <scope>NUCLEOTIDE SEQUENCE</scope>
</reference>
<name>M1K2W4_ENCCN</name>
<proteinExistence type="predicted"/>
<gene>
    <name evidence="1" type="ORF">ECU08_1390</name>
</gene>
<protein>
    <recommendedName>
        <fullName evidence="2">Glutaredoxin domain-containing protein</fullName>
    </recommendedName>
</protein>
<dbReference type="VEuPathDB" id="MicrosporidiaDB:AEWQ_081410"/>
<evidence type="ECO:0008006" key="2">
    <source>
        <dbReference type="Google" id="ProtNLM"/>
    </source>
</evidence>
<dbReference type="VEuPathDB" id="MicrosporidiaDB:AEWR_081420"/>
<dbReference type="VEuPathDB" id="MicrosporidiaDB:AEWD_081370"/>
<accession>M1K2W4</accession>
<evidence type="ECO:0000313" key="1">
    <source>
        <dbReference type="EMBL" id="AGE95163.1"/>
    </source>
</evidence>
<dbReference type="VEuPathDB" id="MicrosporidiaDB:ECU08_1390"/>
<dbReference type="VEuPathDB" id="MicrosporidiaDB:M970_081420"/>